<reference evidence="4" key="1">
    <citation type="submission" date="2021-01" db="EMBL/GenBank/DDBJ databases">
        <authorList>
            <person name="Corre E."/>
            <person name="Pelletier E."/>
            <person name="Niang G."/>
            <person name="Scheremetjew M."/>
            <person name="Finn R."/>
            <person name="Kale V."/>
            <person name="Holt S."/>
            <person name="Cochrane G."/>
            <person name="Meng A."/>
            <person name="Brown T."/>
            <person name="Cohen L."/>
        </authorList>
    </citation>
    <scope>NUCLEOTIDE SEQUENCE</scope>
    <source>
        <strain evidence="4">Pop2</strain>
    </source>
</reference>
<keyword evidence="2" id="KW-0472">Membrane</keyword>
<keyword evidence="2" id="KW-0812">Transmembrane</keyword>
<gene>
    <name evidence="4" type="ORF">DBRI1063_LOCUS14534</name>
</gene>
<keyword evidence="3" id="KW-0732">Signal</keyword>
<feature type="transmembrane region" description="Helical" evidence="2">
    <location>
        <begin position="324"/>
        <end position="347"/>
    </location>
</feature>
<evidence type="ECO:0000256" key="1">
    <source>
        <dbReference type="SAM" id="MobiDB-lite"/>
    </source>
</evidence>
<feature type="signal peptide" evidence="3">
    <location>
        <begin position="1"/>
        <end position="27"/>
    </location>
</feature>
<feature type="compositionally biased region" description="Acidic residues" evidence="1">
    <location>
        <begin position="395"/>
        <end position="404"/>
    </location>
</feature>
<evidence type="ECO:0000256" key="3">
    <source>
        <dbReference type="SAM" id="SignalP"/>
    </source>
</evidence>
<accession>A0A7S1ZEX3</accession>
<feature type="compositionally biased region" description="Acidic residues" evidence="1">
    <location>
        <begin position="46"/>
        <end position="67"/>
    </location>
</feature>
<evidence type="ECO:0000313" key="4">
    <source>
        <dbReference type="EMBL" id="CAD9336938.1"/>
    </source>
</evidence>
<keyword evidence="2" id="KW-1133">Transmembrane helix</keyword>
<proteinExistence type="predicted"/>
<dbReference type="EMBL" id="HBGN01022780">
    <property type="protein sequence ID" value="CAD9336938.1"/>
    <property type="molecule type" value="Transcribed_RNA"/>
</dbReference>
<evidence type="ECO:0000256" key="2">
    <source>
        <dbReference type="SAM" id="Phobius"/>
    </source>
</evidence>
<feature type="region of interest" description="Disordered" evidence="1">
    <location>
        <begin position="394"/>
        <end position="418"/>
    </location>
</feature>
<organism evidence="4">
    <name type="scientific">Ditylum brightwellii</name>
    <dbReference type="NCBI Taxonomy" id="49249"/>
    <lineage>
        <taxon>Eukaryota</taxon>
        <taxon>Sar</taxon>
        <taxon>Stramenopiles</taxon>
        <taxon>Ochrophyta</taxon>
        <taxon>Bacillariophyta</taxon>
        <taxon>Mediophyceae</taxon>
        <taxon>Lithodesmiophycidae</taxon>
        <taxon>Lithodesmiales</taxon>
        <taxon>Lithodesmiaceae</taxon>
        <taxon>Ditylum</taxon>
    </lineage>
</organism>
<name>A0A7S1ZEX3_9STRA</name>
<feature type="region of interest" description="Disordered" evidence="1">
    <location>
        <begin position="46"/>
        <end position="77"/>
    </location>
</feature>
<feature type="transmembrane region" description="Helical" evidence="2">
    <location>
        <begin position="353"/>
        <end position="370"/>
    </location>
</feature>
<feature type="transmembrane region" description="Helical" evidence="2">
    <location>
        <begin position="286"/>
        <end position="303"/>
    </location>
</feature>
<dbReference type="AlphaFoldDB" id="A0A7S1ZEX3"/>
<sequence length="418" mass="45804">MRLSRSILLAALYGTACLLSTFPTVFAEDYDDGGADADADADAAADADADADAGGGDDDAAADDFAGEDANAQRDDDDRAYDDDYAIKYWTEYAILPKRCIVYNNVDVIVFSVFEHGYKQCSDEPIGTYITPVGYFVDAYLNHIASQYADKGSDDWAAPDVAQYTQCQMYNNQYYVQLGCTDGTSQSLSVNIFSDNTCETRDIQDGFDDANIDVSDLQVPFKKCQACVSWIDVADDQVDDQYYENRQKNAPLCNGVWHTRQECDKKCQKMGMETTTREGWNTSDKILLTILSVFGCGMLIAILNKRQRMSNKDSLLEQAAMSAAGLQQSHVIGMFVLVVLVIVVFALLGLKNITWALMLATNAALFVYLMKLTVDSSVTGPIVGPDGKIIHHDESDDSSVESDAENNGSGSYEVPVIT</sequence>
<feature type="chain" id="PRO_5030633268" evidence="3">
    <location>
        <begin position="28"/>
        <end position="418"/>
    </location>
</feature>
<protein>
    <submittedName>
        <fullName evidence="4">Uncharacterized protein</fullName>
    </submittedName>
</protein>